<sequence>MTSTMMDDLTPNPTTAELINWAMEHALLAGKIGFKKAWESKAISGLTYLDAFDLQESDGRRVDRLPLKLVKEDNLYANLQRSLSEWNRERELYHFLSDNKSAFRRKDTMAELNIQLVAEGMSDADLEALSSAPLGVKLEELYLLKCKNEQARYIKGTFTDRLISQAPGTACPKALMIYLINDRLYPGDMRETIPISVPLITTFGMMVDVLNAYSTYNNWTVPTGISHGRGSGPAQSLTAGFDDGEIAAMDKAWCACLLEQSPKRFYSFSLDHLHQKFNPLFSEYRLSDDYNWSSLKRAMLRGGYPAVIWHVSFPIIFSIFAFYLCCVKPRH</sequence>
<dbReference type="Proteomes" id="UP000076632">
    <property type="component" value="Unassembled WGS sequence"/>
</dbReference>
<keyword evidence="1" id="KW-0812">Transmembrane</keyword>
<dbReference type="RefSeq" id="XP_018187218.1">
    <property type="nucleotide sequence ID" value="XM_018332833.1"/>
</dbReference>
<accession>A0A165G2G7</accession>
<evidence type="ECO:0000256" key="1">
    <source>
        <dbReference type="SAM" id="Phobius"/>
    </source>
</evidence>
<evidence type="ECO:0000313" key="2">
    <source>
        <dbReference type="EMBL" id="KZF21663.1"/>
    </source>
</evidence>
<organism evidence="2 3">
    <name type="scientific">Xylona heveae (strain CBS 132557 / TC161)</name>
    <dbReference type="NCBI Taxonomy" id="1328760"/>
    <lineage>
        <taxon>Eukaryota</taxon>
        <taxon>Fungi</taxon>
        <taxon>Dikarya</taxon>
        <taxon>Ascomycota</taxon>
        <taxon>Pezizomycotina</taxon>
        <taxon>Xylonomycetes</taxon>
        <taxon>Xylonales</taxon>
        <taxon>Xylonaceae</taxon>
        <taxon>Xylona</taxon>
    </lineage>
</organism>
<proteinExistence type="predicted"/>
<dbReference type="GeneID" id="28897970"/>
<gene>
    <name evidence="2" type="ORF">L228DRAFT_248379</name>
</gene>
<reference evidence="2 3" key="1">
    <citation type="journal article" date="2016" name="Fungal Biol.">
        <title>The genome of Xylona heveae provides a window into fungal endophytism.</title>
        <authorList>
            <person name="Gazis R."/>
            <person name="Kuo A."/>
            <person name="Riley R."/>
            <person name="LaButti K."/>
            <person name="Lipzen A."/>
            <person name="Lin J."/>
            <person name="Amirebrahimi M."/>
            <person name="Hesse C.N."/>
            <person name="Spatafora J.W."/>
            <person name="Henrissat B."/>
            <person name="Hainaut M."/>
            <person name="Grigoriev I.V."/>
            <person name="Hibbett D.S."/>
        </authorList>
    </citation>
    <scope>NUCLEOTIDE SEQUENCE [LARGE SCALE GENOMIC DNA]</scope>
    <source>
        <strain evidence="2 3">TC161</strain>
    </source>
</reference>
<keyword evidence="1" id="KW-1133">Transmembrane helix</keyword>
<name>A0A165G2G7_XYLHT</name>
<dbReference type="AlphaFoldDB" id="A0A165G2G7"/>
<keyword evidence="3" id="KW-1185">Reference proteome</keyword>
<evidence type="ECO:0000313" key="3">
    <source>
        <dbReference type="Proteomes" id="UP000076632"/>
    </source>
</evidence>
<dbReference type="EMBL" id="KV407460">
    <property type="protein sequence ID" value="KZF21663.1"/>
    <property type="molecule type" value="Genomic_DNA"/>
</dbReference>
<dbReference type="InParanoid" id="A0A165G2G7"/>
<keyword evidence="1" id="KW-0472">Membrane</keyword>
<feature type="transmembrane region" description="Helical" evidence="1">
    <location>
        <begin position="307"/>
        <end position="326"/>
    </location>
</feature>
<protein>
    <submittedName>
        <fullName evidence="2">Uncharacterized protein</fullName>
    </submittedName>
</protein>